<dbReference type="Gene3D" id="3.30.70.100">
    <property type="match status" value="2"/>
</dbReference>
<name>A0ABT1VSM5_9PROT</name>
<dbReference type="Proteomes" id="UP001524547">
    <property type="component" value="Unassembled WGS sequence"/>
</dbReference>
<sequence length="220" mass="24084">MESAGKNDGQAVVERGELLELVTLSCPLLAVGEMAARVRGWAAGAEAGGETLGLWRSEIGVLGRLLMLRRFADAEAMAAERERCLRSGDPFLSGGVGTGWRSESFRTFPFLPPIRLGQRGPLFELRRYRLRPGGLPPTLAGWREAVPAAEHYAPHLVVAMHALEGEPRIVHLWGFRDFEQRSQLRRAAYGAGTWPPRGGPENILHASASLLWAEDGSPLR</sequence>
<dbReference type="EMBL" id="JAMZEJ010000001">
    <property type="protein sequence ID" value="MCQ8239348.1"/>
    <property type="molecule type" value="Genomic_DNA"/>
</dbReference>
<feature type="domain" description="NIPSNAP" evidence="2">
    <location>
        <begin position="40"/>
        <end position="87"/>
    </location>
</feature>
<protein>
    <submittedName>
        <fullName evidence="3">NIPSNAP family protein</fullName>
    </submittedName>
</protein>
<comment type="similarity">
    <text evidence="1">Belongs to the NipSnap family.</text>
</comment>
<evidence type="ECO:0000259" key="2">
    <source>
        <dbReference type="Pfam" id="PF07978"/>
    </source>
</evidence>
<evidence type="ECO:0000313" key="3">
    <source>
        <dbReference type="EMBL" id="MCQ8239348.1"/>
    </source>
</evidence>
<reference evidence="3 4" key="1">
    <citation type="submission" date="2022-06" db="EMBL/GenBank/DDBJ databases">
        <title>Rhizosaccharibacter gen. nov. sp. nov. KSS12, endophytic bacteria isolated from sugarcane.</title>
        <authorList>
            <person name="Pitiwittayakul N."/>
        </authorList>
    </citation>
    <scope>NUCLEOTIDE SEQUENCE [LARGE SCALE GENOMIC DNA]</scope>
    <source>
        <strain evidence="3 4">KSS12</strain>
    </source>
</reference>
<dbReference type="InterPro" id="IPR011008">
    <property type="entry name" value="Dimeric_a/b-barrel"/>
</dbReference>
<keyword evidence="4" id="KW-1185">Reference proteome</keyword>
<gene>
    <name evidence="3" type="ORF">NFI88_00650</name>
</gene>
<dbReference type="RefSeq" id="WP_422918091.1">
    <property type="nucleotide sequence ID" value="NZ_JAMZEJ010000001.1"/>
</dbReference>
<dbReference type="Pfam" id="PF07978">
    <property type="entry name" value="NIPSNAP"/>
    <property type="match status" value="2"/>
</dbReference>
<dbReference type="SUPFAM" id="SSF54909">
    <property type="entry name" value="Dimeric alpha+beta barrel"/>
    <property type="match status" value="2"/>
</dbReference>
<dbReference type="InterPro" id="IPR012577">
    <property type="entry name" value="NIPSNAP"/>
</dbReference>
<evidence type="ECO:0000313" key="4">
    <source>
        <dbReference type="Proteomes" id="UP001524547"/>
    </source>
</evidence>
<evidence type="ECO:0000256" key="1">
    <source>
        <dbReference type="ARBA" id="ARBA00005291"/>
    </source>
</evidence>
<feature type="domain" description="NIPSNAP" evidence="2">
    <location>
        <begin position="123"/>
        <end position="194"/>
    </location>
</feature>
<dbReference type="PANTHER" id="PTHR21017">
    <property type="entry name" value="NIPSNAP-RELATED"/>
    <property type="match status" value="1"/>
</dbReference>
<comment type="caution">
    <text evidence="3">The sequence shown here is derived from an EMBL/GenBank/DDBJ whole genome shotgun (WGS) entry which is preliminary data.</text>
</comment>
<dbReference type="InterPro" id="IPR051557">
    <property type="entry name" value="NipSnap_domain"/>
</dbReference>
<organism evidence="3 4">
    <name type="scientific">Rhizosaccharibacter radicis</name>
    <dbReference type="NCBI Taxonomy" id="2782605"/>
    <lineage>
        <taxon>Bacteria</taxon>
        <taxon>Pseudomonadati</taxon>
        <taxon>Pseudomonadota</taxon>
        <taxon>Alphaproteobacteria</taxon>
        <taxon>Acetobacterales</taxon>
        <taxon>Acetobacteraceae</taxon>
        <taxon>Rhizosaccharibacter</taxon>
    </lineage>
</organism>
<proteinExistence type="inferred from homology"/>
<accession>A0ABT1VSM5</accession>
<dbReference type="PANTHER" id="PTHR21017:SF17">
    <property type="entry name" value="PROTEIN NIPSNAP"/>
    <property type="match status" value="1"/>
</dbReference>